<dbReference type="Proteomes" id="UP000805193">
    <property type="component" value="Unassembled WGS sequence"/>
</dbReference>
<organism evidence="1 2">
    <name type="scientific">Ixodes persulcatus</name>
    <name type="common">Taiga tick</name>
    <dbReference type="NCBI Taxonomy" id="34615"/>
    <lineage>
        <taxon>Eukaryota</taxon>
        <taxon>Metazoa</taxon>
        <taxon>Ecdysozoa</taxon>
        <taxon>Arthropoda</taxon>
        <taxon>Chelicerata</taxon>
        <taxon>Arachnida</taxon>
        <taxon>Acari</taxon>
        <taxon>Parasitiformes</taxon>
        <taxon>Ixodida</taxon>
        <taxon>Ixodoidea</taxon>
        <taxon>Ixodidae</taxon>
        <taxon>Ixodinae</taxon>
        <taxon>Ixodes</taxon>
    </lineage>
</organism>
<proteinExistence type="predicted"/>
<comment type="caution">
    <text evidence="1">The sequence shown here is derived from an EMBL/GenBank/DDBJ whole genome shotgun (WGS) entry which is preliminary data.</text>
</comment>
<keyword evidence="2" id="KW-1185">Reference proteome</keyword>
<dbReference type="EMBL" id="JABSTQ010010293">
    <property type="protein sequence ID" value="KAG0421954.1"/>
    <property type="molecule type" value="Genomic_DNA"/>
</dbReference>
<gene>
    <name evidence="1" type="ORF">HPB47_002193</name>
</gene>
<evidence type="ECO:0000313" key="2">
    <source>
        <dbReference type="Proteomes" id="UP000805193"/>
    </source>
</evidence>
<accession>A0AC60PLX3</accession>
<name>A0AC60PLX3_IXOPE</name>
<sequence>MSIHSFHLNEMVIHSLDLIVMAKPIHLSSTRPKCLEGKQVRRRMGRRKLRKTAQLAAWSLLGLLALVTLLGAPPWPSGSAVPEELLAHPFWSYNPELEEPRDPRQGCSLPRVHPFHPVVWPHLKATVPLVCKIRQPWLTYVDVWGNLRFNGTSGYDLGSLRCFYRPIRRVTDDVVEYGDPVPFTRDPTPLTDDVVLVTCRNFIKLAVYTNIHAVVRPPSKHDKKQSTSRDSQDGKGTKSHEGLQEDHQKSNDFIQRGSGQELQELPYRKGQLDGSRRQLGQRLELGANDKKKHSKGLHKGSIPEGKQESFQALPRQFGRVPGNGRKVLPNVLIFGLDSVSRLSMMRLLPKTYELLVHKLGAIVFRGMNKVGDNTYPNLVALLTGLEAYRQVPHPGPTGNTFDGTPLVWKDFHEAGYRTLFAEDFPRFGLFNYLARGFERPPTDLYLRPFWLAVEDSFLLRSSSSLCFGNVVKHRLQMEYLRSFLVQSRNMSLPYFAFSFLVEISHEYMQQVAAADDDFVSFLSELLTDGHLDNTFLFFFSDHGHRFDSIRQTFVGRIEERLPFFALRPPSKSDWLDPEVDWDPTKSFKSNSGRLTSPYDAYETLRDILSLGRNGSQTDKRVSDFGISLFRTIPANRTCEQAGVPSQYCSCDSETPLDLSDPVVAKSALALVEKVNQLLVDGLGEHSQRCARLHMHRIHDARELTASQAPPSAKSGLSMDVASSSSAANMTATTVIDTASSANATSGVRRLRVTVEVDPSAAMFDGTLLVYGDMDIRVLEDISRINSLVHVTVLSPTSPASSSCTSDALVLGARREMKRPLAASDFGATWSVQCLAVPNVAGGLAGLLTGFAEGPHSNQPADTAQASPAPHTKARHSTYTRHNLERLVIPARGSCGDRGRGVRVHVDGSCACGGDDKDDDEDKEERTLTIDV</sequence>
<reference evidence="1 2" key="1">
    <citation type="journal article" date="2020" name="Cell">
        <title>Large-Scale Comparative Analyses of Tick Genomes Elucidate Their Genetic Diversity and Vector Capacities.</title>
        <authorList>
            <consortium name="Tick Genome and Microbiome Consortium (TIGMIC)"/>
            <person name="Jia N."/>
            <person name="Wang J."/>
            <person name="Shi W."/>
            <person name="Du L."/>
            <person name="Sun Y."/>
            <person name="Zhan W."/>
            <person name="Jiang J.F."/>
            <person name="Wang Q."/>
            <person name="Zhang B."/>
            <person name="Ji P."/>
            <person name="Bell-Sakyi L."/>
            <person name="Cui X.M."/>
            <person name="Yuan T.T."/>
            <person name="Jiang B.G."/>
            <person name="Yang W.F."/>
            <person name="Lam T.T."/>
            <person name="Chang Q.C."/>
            <person name="Ding S.J."/>
            <person name="Wang X.J."/>
            <person name="Zhu J.G."/>
            <person name="Ruan X.D."/>
            <person name="Zhao L."/>
            <person name="Wei J.T."/>
            <person name="Ye R.Z."/>
            <person name="Que T.C."/>
            <person name="Du C.H."/>
            <person name="Zhou Y.H."/>
            <person name="Cheng J.X."/>
            <person name="Dai P.F."/>
            <person name="Guo W.B."/>
            <person name="Han X.H."/>
            <person name="Huang E.J."/>
            <person name="Li L.F."/>
            <person name="Wei W."/>
            <person name="Gao Y.C."/>
            <person name="Liu J.Z."/>
            <person name="Shao H.Z."/>
            <person name="Wang X."/>
            <person name="Wang C.C."/>
            <person name="Yang T.C."/>
            <person name="Huo Q.B."/>
            <person name="Li W."/>
            <person name="Chen H.Y."/>
            <person name="Chen S.E."/>
            <person name="Zhou L.G."/>
            <person name="Ni X.B."/>
            <person name="Tian J.H."/>
            <person name="Sheng Y."/>
            <person name="Liu T."/>
            <person name="Pan Y.S."/>
            <person name="Xia L.Y."/>
            <person name="Li J."/>
            <person name="Zhao F."/>
            <person name="Cao W.C."/>
        </authorList>
    </citation>
    <scope>NUCLEOTIDE SEQUENCE [LARGE SCALE GENOMIC DNA]</scope>
    <source>
        <strain evidence="1">Iper-2018</strain>
    </source>
</reference>
<evidence type="ECO:0000313" key="1">
    <source>
        <dbReference type="EMBL" id="KAG0421954.1"/>
    </source>
</evidence>
<protein>
    <submittedName>
        <fullName evidence="1">Uncharacterized protein</fullName>
    </submittedName>
</protein>